<dbReference type="AlphaFoldDB" id="A0AAV0L3G5"/>
<evidence type="ECO:0000313" key="2">
    <source>
        <dbReference type="Proteomes" id="UP001154282"/>
    </source>
</evidence>
<sequence length="54" mass="5849">MWSSGNLSAYLVGERVCRRRKVAVAGGRWLSPAASIVGLCLEKCLNVLVLECVN</sequence>
<keyword evidence="2" id="KW-1185">Reference proteome</keyword>
<reference evidence="1" key="1">
    <citation type="submission" date="2022-08" db="EMBL/GenBank/DDBJ databases">
        <authorList>
            <person name="Gutierrez-Valencia J."/>
        </authorList>
    </citation>
    <scope>NUCLEOTIDE SEQUENCE</scope>
</reference>
<name>A0AAV0L3G5_9ROSI</name>
<gene>
    <name evidence="1" type="ORF">LITE_LOCUS21533</name>
</gene>
<organism evidence="1 2">
    <name type="scientific">Linum tenue</name>
    <dbReference type="NCBI Taxonomy" id="586396"/>
    <lineage>
        <taxon>Eukaryota</taxon>
        <taxon>Viridiplantae</taxon>
        <taxon>Streptophyta</taxon>
        <taxon>Embryophyta</taxon>
        <taxon>Tracheophyta</taxon>
        <taxon>Spermatophyta</taxon>
        <taxon>Magnoliopsida</taxon>
        <taxon>eudicotyledons</taxon>
        <taxon>Gunneridae</taxon>
        <taxon>Pentapetalae</taxon>
        <taxon>rosids</taxon>
        <taxon>fabids</taxon>
        <taxon>Malpighiales</taxon>
        <taxon>Linaceae</taxon>
        <taxon>Linum</taxon>
    </lineage>
</organism>
<dbReference type="Proteomes" id="UP001154282">
    <property type="component" value="Unassembled WGS sequence"/>
</dbReference>
<comment type="caution">
    <text evidence="1">The sequence shown here is derived from an EMBL/GenBank/DDBJ whole genome shotgun (WGS) entry which is preliminary data.</text>
</comment>
<proteinExistence type="predicted"/>
<dbReference type="EMBL" id="CAMGYJ010000006">
    <property type="protein sequence ID" value="CAI0428160.1"/>
    <property type="molecule type" value="Genomic_DNA"/>
</dbReference>
<protein>
    <submittedName>
        <fullName evidence="1">Uncharacterized protein</fullName>
    </submittedName>
</protein>
<evidence type="ECO:0000313" key="1">
    <source>
        <dbReference type="EMBL" id="CAI0428160.1"/>
    </source>
</evidence>
<accession>A0AAV0L3G5</accession>